<reference evidence="1 2" key="1">
    <citation type="journal article" date="2016" name="Nat. Commun.">
        <title>Thousands of microbial genomes shed light on interconnected biogeochemical processes in an aquifer system.</title>
        <authorList>
            <person name="Anantharaman K."/>
            <person name="Brown C.T."/>
            <person name="Hug L.A."/>
            <person name="Sharon I."/>
            <person name="Castelle C.J."/>
            <person name="Probst A.J."/>
            <person name="Thomas B.C."/>
            <person name="Singh A."/>
            <person name="Wilkins M.J."/>
            <person name="Karaoz U."/>
            <person name="Brodie E.L."/>
            <person name="Williams K.H."/>
            <person name="Hubbard S.S."/>
            <person name="Banfield J.F."/>
        </authorList>
    </citation>
    <scope>NUCLEOTIDE SEQUENCE [LARGE SCALE GENOMIC DNA]</scope>
</reference>
<accession>A0A1G1X2X0</accession>
<dbReference type="EMBL" id="MHHR01000016">
    <property type="protein sequence ID" value="OGY34313.1"/>
    <property type="molecule type" value="Genomic_DNA"/>
</dbReference>
<dbReference type="Proteomes" id="UP000177528">
    <property type="component" value="Unassembled WGS sequence"/>
</dbReference>
<protein>
    <recommendedName>
        <fullName evidence="3">Replication-associated protein G2P N-terminal domain-containing protein</fullName>
    </recommendedName>
</protein>
<evidence type="ECO:0000313" key="1">
    <source>
        <dbReference type="EMBL" id="OGY34313.1"/>
    </source>
</evidence>
<comment type="caution">
    <text evidence="1">The sequence shown here is derived from an EMBL/GenBank/DDBJ whole genome shotgun (WGS) entry which is preliminary data.</text>
</comment>
<evidence type="ECO:0000313" key="2">
    <source>
        <dbReference type="Proteomes" id="UP000177528"/>
    </source>
</evidence>
<evidence type="ECO:0008006" key="3">
    <source>
        <dbReference type="Google" id="ProtNLM"/>
    </source>
</evidence>
<organism evidence="1 2">
    <name type="scientific">Candidatus Andersenbacteria bacterium RIFCSPHIGHO2_12_FULL_45_11</name>
    <dbReference type="NCBI Taxonomy" id="1797281"/>
    <lineage>
        <taxon>Bacteria</taxon>
        <taxon>Candidatus Anderseniibacteriota</taxon>
    </lineage>
</organism>
<sequence length="394" mass="45213">MIDSVLLKIPDFILFSSQHFTHLKYQEFRGKYGLFGKFETRYTDYPQEMKKKGLYFPQVNLMQRQRLLKGTGGRFSKERYLLVQVSIPKLLYGTSIFDADERVLPLFAIRLKEALLAINVRVTETAIMEAVVQRIDYSKVLRISSTYGSTASLIREMAAYDNKQSSDFNQNKFYNGKDGLYLKFYNSSQGLVIYDKFEEITTNGTTKLEQEIAKGYKRGDMVHGALRIELSLQLKHTVDSALRRFYKTKKKNFTLPEAARPDIGKQLLIESFEKVYVRGFSGTVYLSKLKDAELYNQLRASKVPFQQQAILYLLTNRVRAVGLKTAIAELKGQVSASSIGRYKKQTERVLEIANAKHDKVNAVAYLRRKLKQFTPIIPKQLDTILGATKGVRKL</sequence>
<name>A0A1G1X2X0_9BACT</name>
<proteinExistence type="predicted"/>
<gene>
    <name evidence="1" type="ORF">A3D99_04575</name>
</gene>
<dbReference type="AlphaFoldDB" id="A0A1G1X2X0"/>